<dbReference type="EMBL" id="JBFTEZ010000003">
    <property type="protein sequence ID" value="MEX6465976.1"/>
    <property type="molecule type" value="Genomic_DNA"/>
</dbReference>
<keyword evidence="1" id="KW-0472">Membrane</keyword>
<dbReference type="RefSeq" id="WP_369141760.1">
    <property type="nucleotide sequence ID" value="NZ_JBFTEZ010000003.1"/>
</dbReference>
<dbReference type="Gene3D" id="1.10.357.10">
    <property type="entry name" value="Tetracycline Repressor, domain 2"/>
    <property type="match status" value="1"/>
</dbReference>
<evidence type="ECO:0000256" key="1">
    <source>
        <dbReference type="SAM" id="Phobius"/>
    </source>
</evidence>
<organism evidence="3 4">
    <name type="scientific">Dietzia cinnamea</name>
    <dbReference type="NCBI Taxonomy" id="321318"/>
    <lineage>
        <taxon>Bacteria</taxon>
        <taxon>Bacillati</taxon>
        <taxon>Actinomycetota</taxon>
        <taxon>Actinomycetes</taxon>
        <taxon>Mycobacteriales</taxon>
        <taxon>Dietziaceae</taxon>
        <taxon>Dietzia</taxon>
    </lineage>
</organism>
<accession>A0ABV3YLX2</accession>
<dbReference type="Pfam" id="PF13977">
    <property type="entry name" value="TetR_C_6"/>
    <property type="match status" value="1"/>
</dbReference>
<proteinExistence type="predicted"/>
<gene>
    <name evidence="3" type="ORF">AB6N35_16830</name>
</gene>
<feature type="domain" description="BetI-type transcriptional repressor C-terminal" evidence="2">
    <location>
        <begin position="2"/>
        <end position="101"/>
    </location>
</feature>
<evidence type="ECO:0000313" key="4">
    <source>
        <dbReference type="Proteomes" id="UP001560293"/>
    </source>
</evidence>
<comment type="caution">
    <text evidence="3">The sequence shown here is derived from an EMBL/GenBank/DDBJ whole genome shotgun (WGS) entry which is preliminary data.</text>
</comment>
<sequence length="116" mass="13264">MHALLDAYWRTVEADPAAQIVLTELTTLALRDPELRELPEWEQRAYHRRVTEHLERFAARADIEYAIPVALLAEMILAALSGITSSWLSARDDENARRALAEFADVFATYAHRTTR</sequence>
<reference evidence="4" key="1">
    <citation type="submission" date="2024-07" db="EMBL/GenBank/DDBJ databases">
        <title>Pseudomonas strain that inhibits Aeromonas fish pathogens.</title>
        <authorList>
            <person name="Wildschutte H."/>
        </authorList>
    </citation>
    <scope>NUCLEOTIDE SEQUENCE [LARGE SCALE GENOMIC DNA]</scope>
    <source>
        <strain evidence="4">n60</strain>
    </source>
</reference>
<name>A0ABV3YLX2_9ACTN</name>
<evidence type="ECO:0000259" key="2">
    <source>
        <dbReference type="Pfam" id="PF13977"/>
    </source>
</evidence>
<dbReference type="SUPFAM" id="SSF48498">
    <property type="entry name" value="Tetracyclin repressor-like, C-terminal domain"/>
    <property type="match status" value="1"/>
</dbReference>
<evidence type="ECO:0000313" key="3">
    <source>
        <dbReference type="EMBL" id="MEX6465976.1"/>
    </source>
</evidence>
<protein>
    <submittedName>
        <fullName evidence="3">TetR family transcriptional regulator C-terminal domain-containing protein</fullName>
    </submittedName>
</protein>
<keyword evidence="1" id="KW-1133">Transmembrane helix</keyword>
<feature type="transmembrane region" description="Helical" evidence="1">
    <location>
        <begin position="65"/>
        <end position="88"/>
    </location>
</feature>
<keyword evidence="4" id="KW-1185">Reference proteome</keyword>
<keyword evidence="1" id="KW-0812">Transmembrane</keyword>
<dbReference type="InterPro" id="IPR039538">
    <property type="entry name" value="BetI_C"/>
</dbReference>
<dbReference type="Proteomes" id="UP001560293">
    <property type="component" value="Unassembled WGS sequence"/>
</dbReference>
<dbReference type="InterPro" id="IPR036271">
    <property type="entry name" value="Tet_transcr_reg_TetR-rel_C_sf"/>
</dbReference>